<name>A0ABN9X0G2_9DINO</name>
<dbReference type="InterPro" id="IPR036188">
    <property type="entry name" value="FAD/NAD-bd_sf"/>
</dbReference>
<feature type="compositionally biased region" description="Low complexity" evidence="1">
    <location>
        <begin position="32"/>
        <end position="62"/>
    </location>
</feature>
<proteinExistence type="predicted"/>
<evidence type="ECO:0000313" key="3">
    <source>
        <dbReference type="EMBL" id="CAK0892739.1"/>
    </source>
</evidence>
<feature type="compositionally biased region" description="Basic and acidic residues" evidence="1">
    <location>
        <begin position="1173"/>
        <end position="1239"/>
    </location>
</feature>
<sequence length="1645" mass="174286">AWTDPLEEGPNVAVTKSEPSPAEPSEPKPQRQRPQQQGRLRAPAAASEQRISSKVSRSPSKNSRTDTRKPSRTTNLPDAVETKASIKATDEASSGRAGFSSDAGGSASSAPPVTHLASQPEAARGSSKRKPSPRRTSVASGLPMKEDTDKEPDKSTSALEEFCARVRRELGQLGPDQGVVYDRLKRPERVALEEITRELGLWSGAQPSGGLMAFREGPVAADIRKVLQELGPGELRRFQALEWAPRRFCRAVAEQAGYWAGPRRRPGVGPPWVLTGSFPDVSSLLTALARQMSIGRSFPLTRAAANSRALVVGNGIIGLTTAAELRRRGVQVVVVTAAPRRQRAPGPGAGAPGGPGAAADVAALRGRTDASSVAGGLWLPYRARPEGRVDAWALRTLARLRGQLSAAEAALRGARGGRACPAGGAGVSDDVRLGLAVEETPAALASTRPFGEVEHEAPPTWAAEAEFWPMHRYERLPRGQAEGALSRMFSRRAAKMREQLIAEDEEEAVAAGSATEGLRGAIQAHAQFVPSFPPQVQSASVFLSVTADSPTYMDLLEAQLQMGENCVEFVYDGGGDVFASAADVADFAKRARCPIVVNCAGLAGARLRAEASGAEGEDGTTAREEDVMVGGRGVLSIFQRPVTHEVGVEVAPGTSARRRIFLPASSWMSILEDGEGVLEGGMHVIDGARPAYMIPRGGVVVFGGAYDEHGVSSSSARERNPPGPSYLQAAAVTDDERARLAAVARTLMPQIASRASGVVEPALCVAAFRPVRRGGVKAGVDAELSERHGVVWADNYGHGGAGWTTCWGCAEDVAEQSAVSSAAAALMSGEPEEAPPLDADEELLVPRAPAGPAASSPWRRALPVTLGASARGALRTQPSQGLRLNSEAETKVKEDEGQGGNFVVHEGLNCVNGFGAESFGDGAEGEIDGKTEFSLDECKQECRKRMPTCEALIVVTDGSNSRCYLRTSVDVENCYDGTPYNLWVWDPQAPPDSTDPPSAAPTTAPTPAPASTEAPTEAPAPTEAQAPESTTATAAAPAPAATTTPGESVFDVDVADGAPQQAGKESSDEKDRAGLWKVDQLNHFCKNRDMDDTVTDQAECQAKCGEGCAGIAYSDKVDLSQYCYLCRDDNLIPSANDFHFYRAEPRPPAEEPTAQIAAAQIAAEDPTAPKDQPIWKKTEGDSAKVEKKDEKKEEKKEDKKEKKDNKEDKEDKKEEKDKKESAKEKKHDEPEEGNSESKAKPAGGRPMGNTTDTKESKKQKAKDIEAKAVEQDDKKGKEEEKGANASKAAKKEKANTTKSKSADTDEDEQKGKAKDSKAAAKEKGNTTGAKAAQKESKKQTGEREGKGANATKAAEKNGTSTTNAKAVVKEENSQKGRGKSAKSVAEEKGANATEDNTTEANTEAKAADKDDGKLEQKGDAKKQKTGSYVSKAVEEVKEDNTTKAKPAEKVQQDEKKEKDANATKAAEKQKANATRAKSVEKEANVTKAAAKENVNTTDAMPSGTTVEAGDVSNVTRLEGTGSAKSSGSHAGVRKAKKAARSPKEAGHSNRTTAVGRAANASEEMARSKTAARTRARRARSRMRTDCGSRGRSRRRKWPFAWRPRANGRALRSRGGAAPPRAARIGGCSAATRAATWRGARAPALQ</sequence>
<feature type="region of interest" description="Disordered" evidence="1">
    <location>
        <begin position="1142"/>
        <end position="1627"/>
    </location>
</feature>
<feature type="compositionally biased region" description="Low complexity" evidence="1">
    <location>
        <begin position="1151"/>
        <end position="1166"/>
    </location>
</feature>
<evidence type="ECO:0000259" key="2">
    <source>
        <dbReference type="Pfam" id="PF01266"/>
    </source>
</evidence>
<feature type="compositionally biased region" description="Basic residues" evidence="1">
    <location>
        <begin position="1569"/>
        <end position="1581"/>
    </location>
</feature>
<feature type="region of interest" description="Disordered" evidence="1">
    <location>
        <begin position="1"/>
        <end position="157"/>
    </location>
</feature>
<feature type="domain" description="FAD dependent oxidoreductase" evidence="2">
    <location>
        <begin position="608"/>
        <end position="815"/>
    </location>
</feature>
<feature type="non-terminal residue" evidence="3">
    <location>
        <position position="1"/>
    </location>
</feature>
<feature type="compositionally biased region" description="Basic and acidic residues" evidence="1">
    <location>
        <begin position="1405"/>
        <end position="1422"/>
    </location>
</feature>
<feature type="compositionally biased region" description="Basic and acidic residues" evidence="1">
    <location>
        <begin position="1252"/>
        <end position="1282"/>
    </location>
</feature>
<feature type="compositionally biased region" description="Low complexity" evidence="1">
    <location>
        <begin position="995"/>
        <end position="1045"/>
    </location>
</feature>
<evidence type="ECO:0000256" key="1">
    <source>
        <dbReference type="SAM" id="MobiDB-lite"/>
    </source>
</evidence>
<dbReference type="Gene3D" id="3.40.50.720">
    <property type="entry name" value="NAD(P)-binding Rossmann-like Domain"/>
    <property type="match status" value="2"/>
</dbReference>
<feature type="compositionally biased region" description="Low complexity" evidence="1">
    <location>
        <begin position="92"/>
        <end position="110"/>
    </location>
</feature>
<feature type="compositionally biased region" description="Basic and acidic residues" evidence="1">
    <location>
        <begin position="1432"/>
        <end position="1470"/>
    </location>
</feature>
<dbReference type="Pfam" id="PF01266">
    <property type="entry name" value="DAO"/>
    <property type="match status" value="1"/>
</dbReference>
<feature type="region of interest" description="Disordered" evidence="1">
    <location>
        <begin position="986"/>
        <end position="1051"/>
    </location>
</feature>
<dbReference type="PANTHER" id="PTHR46528">
    <property type="entry name" value="PROTEIN SON"/>
    <property type="match status" value="1"/>
</dbReference>
<dbReference type="InterPro" id="IPR006076">
    <property type="entry name" value="FAD-dep_OxRdtase"/>
</dbReference>
<feature type="compositionally biased region" description="Low complexity" evidence="1">
    <location>
        <begin position="1390"/>
        <end position="1404"/>
    </location>
</feature>
<feature type="compositionally biased region" description="Basic and acidic residues" evidence="1">
    <location>
        <begin position="1332"/>
        <end position="1346"/>
    </location>
</feature>
<dbReference type="InterPro" id="IPR032922">
    <property type="entry name" value="SON"/>
</dbReference>
<dbReference type="SUPFAM" id="SSF51905">
    <property type="entry name" value="FAD/NAD(P)-binding domain"/>
    <property type="match status" value="1"/>
</dbReference>
<accession>A0ABN9X0G2</accession>
<evidence type="ECO:0000313" key="4">
    <source>
        <dbReference type="Proteomes" id="UP001189429"/>
    </source>
</evidence>
<feature type="compositionally biased region" description="Basic and acidic residues" evidence="1">
    <location>
        <begin position="1289"/>
        <end position="1324"/>
    </location>
</feature>
<comment type="caution">
    <text evidence="3">The sequence shown here is derived from an EMBL/GenBank/DDBJ whole genome shotgun (WGS) entry which is preliminary data.</text>
</comment>
<feature type="compositionally biased region" description="Basic residues" evidence="1">
    <location>
        <begin position="1531"/>
        <end position="1540"/>
    </location>
</feature>
<feature type="compositionally biased region" description="Polar residues" evidence="1">
    <location>
        <begin position="1493"/>
        <end position="1505"/>
    </location>
</feature>
<protein>
    <recommendedName>
        <fullName evidence="2">FAD dependent oxidoreductase domain-containing protein</fullName>
    </recommendedName>
</protein>
<reference evidence="3" key="1">
    <citation type="submission" date="2023-10" db="EMBL/GenBank/DDBJ databases">
        <authorList>
            <person name="Chen Y."/>
            <person name="Shah S."/>
            <person name="Dougan E. K."/>
            <person name="Thang M."/>
            <person name="Chan C."/>
        </authorList>
    </citation>
    <scope>NUCLEOTIDE SEQUENCE [LARGE SCALE GENOMIC DNA]</scope>
</reference>
<dbReference type="EMBL" id="CAUYUJ010019659">
    <property type="protein sequence ID" value="CAK0892739.1"/>
    <property type="molecule type" value="Genomic_DNA"/>
</dbReference>
<organism evidence="3 4">
    <name type="scientific">Prorocentrum cordatum</name>
    <dbReference type="NCBI Taxonomy" id="2364126"/>
    <lineage>
        <taxon>Eukaryota</taxon>
        <taxon>Sar</taxon>
        <taxon>Alveolata</taxon>
        <taxon>Dinophyceae</taxon>
        <taxon>Prorocentrales</taxon>
        <taxon>Prorocentraceae</taxon>
        <taxon>Prorocentrum</taxon>
    </lineage>
</organism>
<feature type="compositionally biased region" description="Basic and acidic residues" evidence="1">
    <location>
        <begin position="144"/>
        <end position="154"/>
    </location>
</feature>
<gene>
    <name evidence="3" type="ORF">PCOR1329_LOCUS72320</name>
</gene>
<dbReference type="PANTHER" id="PTHR46528:SF1">
    <property type="entry name" value="PROTEIN SON"/>
    <property type="match status" value="1"/>
</dbReference>
<keyword evidence="4" id="KW-1185">Reference proteome</keyword>
<dbReference type="Proteomes" id="UP001189429">
    <property type="component" value="Unassembled WGS sequence"/>
</dbReference>
<feature type="compositionally biased region" description="Low complexity" evidence="1">
    <location>
        <begin position="1604"/>
        <end position="1627"/>
    </location>
</feature>